<dbReference type="GO" id="GO:0004484">
    <property type="term" value="F:mRNA guanylyltransferase activity"/>
    <property type="evidence" value="ECO:0007669"/>
    <property type="project" value="TreeGrafter"/>
</dbReference>
<dbReference type="SUPFAM" id="SSF52799">
    <property type="entry name" value="(Phosphotyrosine protein) phosphatases II"/>
    <property type="match status" value="1"/>
</dbReference>
<dbReference type="STRING" id="984487.A0A1E4SMZ4"/>
<dbReference type="SUPFAM" id="SSF53474">
    <property type="entry name" value="alpha/beta-Hydrolases"/>
    <property type="match status" value="1"/>
</dbReference>
<feature type="domain" description="Tyrosine-protein phosphatase" evidence="4">
    <location>
        <begin position="509"/>
        <end position="650"/>
    </location>
</feature>
<dbReference type="OrthoDB" id="428974at2759"/>
<dbReference type="Gene3D" id="3.90.190.10">
    <property type="entry name" value="Protein tyrosine phosphatase superfamily"/>
    <property type="match status" value="1"/>
</dbReference>
<keyword evidence="7" id="KW-1185">Reference proteome</keyword>
<name>A0A1E4SMZ4_9ASCO</name>
<feature type="region of interest" description="Disordered" evidence="3">
    <location>
        <begin position="1"/>
        <end position="23"/>
    </location>
</feature>
<dbReference type="InterPro" id="IPR020422">
    <property type="entry name" value="TYR_PHOSPHATASE_DUAL_dom"/>
</dbReference>
<dbReference type="InterPro" id="IPR051029">
    <property type="entry name" value="mRNA_Capping_Enz/RNA_Phosphat"/>
</dbReference>
<dbReference type="InterPro" id="IPR000387">
    <property type="entry name" value="Tyr_Pase_dom"/>
</dbReference>
<dbReference type="PANTHER" id="PTHR10367:SF25">
    <property type="entry name" value="DUAL SPECIFICITY PHOSPHATASE CATALYTIC DOMAIN PROTEIN (AFU_ORTHOLOGUE AFUA_1G03540)"/>
    <property type="match status" value="1"/>
</dbReference>
<evidence type="ECO:0000313" key="7">
    <source>
        <dbReference type="Proteomes" id="UP000094285"/>
    </source>
</evidence>
<accession>A0A1E4SMZ4</accession>
<reference evidence="7" key="1">
    <citation type="submission" date="2016-05" db="EMBL/GenBank/DDBJ databases">
        <title>Comparative genomics of biotechnologically important yeasts.</title>
        <authorList>
            <consortium name="DOE Joint Genome Institute"/>
            <person name="Riley R."/>
            <person name="Haridas S."/>
            <person name="Wolfe K.H."/>
            <person name="Lopes M.R."/>
            <person name="Hittinger C.T."/>
            <person name="Goker M."/>
            <person name="Salamov A."/>
            <person name="Wisecaver J."/>
            <person name="Long T.M."/>
            <person name="Aerts A.L."/>
            <person name="Barry K."/>
            <person name="Choi C."/>
            <person name="Clum A."/>
            <person name="Coughlan A.Y."/>
            <person name="Deshpande S."/>
            <person name="Douglass A.P."/>
            <person name="Hanson S.J."/>
            <person name="Klenk H.-P."/>
            <person name="Labutti K."/>
            <person name="Lapidus A."/>
            <person name="Lindquist E."/>
            <person name="Lipzen A."/>
            <person name="Meier-Kolthoff J.P."/>
            <person name="Ohm R.A."/>
            <person name="Otillar R.P."/>
            <person name="Pangilinan J."/>
            <person name="Peng Y."/>
            <person name="Rokas A."/>
            <person name="Rosa C.A."/>
            <person name="Scheuner C."/>
            <person name="Sibirny A.A."/>
            <person name="Slot J.C."/>
            <person name="Stielow J.B."/>
            <person name="Sun H."/>
            <person name="Kurtzman C.P."/>
            <person name="Blackwell M."/>
            <person name="Grigoriev I.V."/>
            <person name="Jeffries T.W."/>
        </authorList>
    </citation>
    <scope>NUCLEOTIDE SEQUENCE [LARGE SCALE GENOMIC DNA]</scope>
    <source>
        <strain evidence="7">NRRL Y-17324</strain>
    </source>
</reference>
<dbReference type="InterPro" id="IPR016130">
    <property type="entry name" value="Tyr_Pase_AS"/>
</dbReference>
<dbReference type="InterPro" id="IPR000340">
    <property type="entry name" value="Dual-sp_phosphatase_cat-dom"/>
</dbReference>
<dbReference type="Pfam" id="PF00782">
    <property type="entry name" value="DSPc"/>
    <property type="match status" value="1"/>
</dbReference>
<dbReference type="CDD" id="cd14502">
    <property type="entry name" value="RNA_5'-triphosphatase"/>
    <property type="match status" value="1"/>
</dbReference>
<evidence type="ECO:0000259" key="5">
    <source>
        <dbReference type="PROSITE" id="PS50056"/>
    </source>
</evidence>
<dbReference type="Pfam" id="PF00561">
    <property type="entry name" value="Abhydrolase_1"/>
    <property type="match status" value="1"/>
</dbReference>
<dbReference type="InterPro" id="IPR029021">
    <property type="entry name" value="Prot-tyrosine_phosphatase-like"/>
</dbReference>
<gene>
    <name evidence="6" type="ORF">CANTADRAFT_47632</name>
</gene>
<dbReference type="Gene3D" id="3.40.50.1820">
    <property type="entry name" value="alpha/beta hydrolase"/>
    <property type="match status" value="1"/>
</dbReference>
<protein>
    <submittedName>
        <fullName evidence="6">Uncharacterized protein</fullName>
    </submittedName>
</protein>
<evidence type="ECO:0000256" key="3">
    <source>
        <dbReference type="SAM" id="MobiDB-lite"/>
    </source>
</evidence>
<dbReference type="PROSITE" id="PS50056">
    <property type="entry name" value="TYR_PHOSPHATASE_2"/>
    <property type="match status" value="1"/>
</dbReference>
<evidence type="ECO:0000313" key="6">
    <source>
        <dbReference type="EMBL" id="ODV80891.1"/>
    </source>
</evidence>
<evidence type="ECO:0000259" key="4">
    <source>
        <dbReference type="PROSITE" id="PS50054"/>
    </source>
</evidence>
<dbReference type="PROSITE" id="PS50054">
    <property type="entry name" value="TYR_PHOSPHATASE_DUAL"/>
    <property type="match status" value="1"/>
</dbReference>
<dbReference type="EMBL" id="KV453910">
    <property type="protein sequence ID" value="ODV80891.1"/>
    <property type="molecule type" value="Genomic_DNA"/>
</dbReference>
<dbReference type="RefSeq" id="XP_020066013.1">
    <property type="nucleotide sequence ID" value="XM_020209480.1"/>
</dbReference>
<evidence type="ECO:0000256" key="1">
    <source>
        <dbReference type="ARBA" id="ARBA00022801"/>
    </source>
</evidence>
<keyword evidence="2" id="KW-0904">Protein phosphatase</keyword>
<dbReference type="SMART" id="SM00195">
    <property type="entry name" value="DSPc"/>
    <property type="match status" value="1"/>
</dbReference>
<dbReference type="Proteomes" id="UP000094285">
    <property type="component" value="Unassembled WGS sequence"/>
</dbReference>
<dbReference type="GO" id="GO:0004721">
    <property type="term" value="F:phosphoprotein phosphatase activity"/>
    <property type="evidence" value="ECO:0007669"/>
    <property type="project" value="UniProtKB-KW"/>
</dbReference>
<dbReference type="GO" id="GO:0006370">
    <property type="term" value="P:7-methylguanosine mRNA capping"/>
    <property type="evidence" value="ECO:0007669"/>
    <property type="project" value="TreeGrafter"/>
</dbReference>
<sequence length="650" mass="73425">MLSDDESQELLAVSATSSHNNLTDRAKTDALHKRVDEQSTKTNTLLKKTWEFFKHQVLGRPNEFEQFVLNNEPNDSSLIAKYTKVVDIDLTEQPLLVDSVTLNTIHIPHPLVSFMRNEKNQVLDSDLDIVTDLKESPILVFIHGLGGQMSQFEPLMGLLSQCLEIVSLDLPGFGNSRLDFSKDSKLETSLTEDEKVRISSSVKKMSWEDFQTDNIVNIIYEFIRQNIAKGKRIVLIGHSMGTHLSIKVAKKLPSQQVEGLILLSPPGLTDDVEKEIPSHKTGTVTLLKFFTYFPFFFNAFRCWDRLEGLNSTSVLRQLGKVTNLDHNIYVKLRQFRWNMDVHSDVVLKYASGFRKAKYSELLAGISKFNDNALDKTVYEKTLLIGGTNDGVTPVKIIHEVDAFLTKKFDRKVSSIIEVNNAGHSLLLNKPELISGMILNHVELKFPERLHLSPAWVLKVKAKISGDKWGLKNELKWLALKPISSNIGRDGGRDVSPLLGMKTLREGDANHSPTIVEQRFYGNSRVQSDLQGTLVAIVDISADIPPYSPKSFKHIQYYKCSTVSKVVPDQVAVRRFIQLIDDILSNTTTENPLVAVHCHYGFNRTGYLICCYLIERLGWTVQEAVDGFKDAKFPGIKHPHFIDGLYVRYEG</sequence>
<dbReference type="AlphaFoldDB" id="A0A1E4SMZ4"/>
<dbReference type="GeneID" id="30983616"/>
<dbReference type="InterPro" id="IPR000073">
    <property type="entry name" value="AB_hydrolase_1"/>
</dbReference>
<proteinExistence type="predicted"/>
<dbReference type="InterPro" id="IPR029058">
    <property type="entry name" value="AB_hydrolase_fold"/>
</dbReference>
<dbReference type="PROSITE" id="PS00383">
    <property type="entry name" value="TYR_PHOSPHATASE_1"/>
    <property type="match status" value="1"/>
</dbReference>
<dbReference type="PANTHER" id="PTHR10367">
    <property type="entry name" value="MRNA-CAPPING ENZYME"/>
    <property type="match status" value="1"/>
</dbReference>
<keyword evidence="1" id="KW-0378">Hydrolase</keyword>
<feature type="domain" description="Tyrosine specific protein phosphatases" evidence="5">
    <location>
        <begin position="573"/>
        <end position="631"/>
    </location>
</feature>
<evidence type="ECO:0000256" key="2">
    <source>
        <dbReference type="ARBA" id="ARBA00022912"/>
    </source>
</evidence>
<organism evidence="6 7">
    <name type="scientific">Suhomyces tanzawaensis NRRL Y-17324</name>
    <dbReference type="NCBI Taxonomy" id="984487"/>
    <lineage>
        <taxon>Eukaryota</taxon>
        <taxon>Fungi</taxon>
        <taxon>Dikarya</taxon>
        <taxon>Ascomycota</taxon>
        <taxon>Saccharomycotina</taxon>
        <taxon>Pichiomycetes</taxon>
        <taxon>Debaryomycetaceae</taxon>
        <taxon>Suhomyces</taxon>
    </lineage>
</organism>